<sequence length="286" mass="33033">MNNIEGMTPRQEAENEFREANIEERKVEADAQNKSRPTIEKALRRNKLTEKDIAHKEAIEMDEEIDRRIESGEAENRQEAINQINLISALTKSTDQYIKLREHLVQYNEISYSQVGKIKEIDELAIQRLKDRMHESPVKYMLERKMMLANGVLNKDNIDEEEIKSIALERLAQALQEDPISYMIEGVGQITAGIFGKEELANIPEIKEIAQERLVRSLQEDSIIPYIFERDNQVRAKIMTAEEISNLPGVQKTAKERLEQARKDSDAYYEVEKQSLRMAGLTISET</sequence>
<accession>A0A419DAE6</accession>
<dbReference type="EMBL" id="QZJW01000055">
    <property type="protein sequence ID" value="RJO60101.1"/>
    <property type="molecule type" value="Genomic_DNA"/>
</dbReference>
<feature type="region of interest" description="Disordered" evidence="1">
    <location>
        <begin position="24"/>
        <end position="43"/>
    </location>
</feature>
<comment type="caution">
    <text evidence="2">The sequence shown here is derived from an EMBL/GenBank/DDBJ whole genome shotgun (WGS) entry which is preliminary data.</text>
</comment>
<dbReference type="Proteomes" id="UP000285655">
    <property type="component" value="Unassembled WGS sequence"/>
</dbReference>
<name>A0A419DAE6_9BACT</name>
<gene>
    <name evidence="2" type="ORF">C4544_07095</name>
</gene>
<organism evidence="2 3">
    <name type="scientific">candidate division WS5 bacterium</name>
    <dbReference type="NCBI Taxonomy" id="2093353"/>
    <lineage>
        <taxon>Bacteria</taxon>
        <taxon>candidate division WS5</taxon>
    </lineage>
</organism>
<evidence type="ECO:0000256" key="1">
    <source>
        <dbReference type="SAM" id="MobiDB-lite"/>
    </source>
</evidence>
<dbReference type="AlphaFoldDB" id="A0A419DAE6"/>
<protein>
    <submittedName>
        <fullName evidence="2">Uncharacterized protein</fullName>
    </submittedName>
</protein>
<evidence type="ECO:0000313" key="3">
    <source>
        <dbReference type="Proteomes" id="UP000285655"/>
    </source>
</evidence>
<reference evidence="2 3" key="1">
    <citation type="journal article" date="2017" name="ISME J.">
        <title>Energy and carbon metabolisms in a deep terrestrial subsurface fluid microbial community.</title>
        <authorList>
            <person name="Momper L."/>
            <person name="Jungbluth S.P."/>
            <person name="Lee M.D."/>
            <person name="Amend J.P."/>
        </authorList>
    </citation>
    <scope>NUCLEOTIDE SEQUENCE [LARGE SCALE GENOMIC DNA]</scope>
    <source>
        <strain evidence="2">SURF_29</strain>
    </source>
</reference>
<evidence type="ECO:0000313" key="2">
    <source>
        <dbReference type="EMBL" id="RJO60101.1"/>
    </source>
</evidence>
<proteinExistence type="predicted"/>